<feature type="compositionally biased region" description="Low complexity" evidence="8">
    <location>
        <begin position="35"/>
        <end position="44"/>
    </location>
</feature>
<dbReference type="GO" id="GO:0071169">
    <property type="term" value="P:establishment of protein localization to chromatin"/>
    <property type="evidence" value="ECO:0007669"/>
    <property type="project" value="TreeGrafter"/>
</dbReference>
<proteinExistence type="predicted"/>
<protein>
    <submittedName>
        <fullName evidence="10">WD40-repeat-containing domain protein</fullName>
    </submittedName>
</protein>
<evidence type="ECO:0000256" key="5">
    <source>
        <dbReference type="ARBA" id="ARBA00022737"/>
    </source>
</evidence>
<dbReference type="Pfam" id="PF23215">
    <property type="entry name" value="WD_LRWD1"/>
    <property type="match status" value="1"/>
</dbReference>
<dbReference type="AlphaFoldDB" id="A0AAD5KAU0"/>
<feature type="repeat" description="WD" evidence="7">
    <location>
        <begin position="278"/>
        <end position="312"/>
    </location>
</feature>
<feature type="domain" description="Leucine-rich repeat and WD repeat-containing protein 1 WD" evidence="9">
    <location>
        <begin position="178"/>
        <end position="357"/>
    </location>
</feature>
<feature type="region of interest" description="Disordered" evidence="8">
    <location>
        <begin position="1"/>
        <end position="53"/>
    </location>
</feature>
<keyword evidence="3 7" id="KW-0853">WD repeat</keyword>
<evidence type="ECO:0000256" key="6">
    <source>
        <dbReference type="ARBA" id="ARBA00022853"/>
    </source>
</evidence>
<evidence type="ECO:0000256" key="1">
    <source>
        <dbReference type="ARBA" id="ARBA00004286"/>
    </source>
</evidence>
<dbReference type="PROSITE" id="PS50082">
    <property type="entry name" value="WD_REPEATS_2"/>
    <property type="match status" value="1"/>
</dbReference>
<dbReference type="Gene3D" id="2.130.10.10">
    <property type="entry name" value="YVTN repeat-like/Quinoprotein amine dehydrogenase"/>
    <property type="match status" value="1"/>
</dbReference>
<accession>A0AAD5KAU0</accession>
<evidence type="ECO:0000256" key="3">
    <source>
        <dbReference type="ARBA" id="ARBA00022574"/>
    </source>
</evidence>
<feature type="compositionally biased region" description="Low complexity" evidence="8">
    <location>
        <begin position="124"/>
        <end position="138"/>
    </location>
</feature>
<evidence type="ECO:0000256" key="7">
    <source>
        <dbReference type="PROSITE-ProRule" id="PRU00221"/>
    </source>
</evidence>
<feature type="compositionally biased region" description="Polar residues" evidence="8">
    <location>
        <begin position="92"/>
        <end position="104"/>
    </location>
</feature>
<dbReference type="SUPFAM" id="SSF50978">
    <property type="entry name" value="WD40 repeat-like"/>
    <property type="match status" value="1"/>
</dbReference>
<dbReference type="EMBL" id="JAIXMP010000011">
    <property type="protein sequence ID" value="KAI9264843.1"/>
    <property type="molecule type" value="Genomic_DNA"/>
</dbReference>
<keyword evidence="2" id="KW-0158">Chromosome</keyword>
<evidence type="ECO:0000256" key="2">
    <source>
        <dbReference type="ARBA" id="ARBA00022454"/>
    </source>
</evidence>
<dbReference type="GO" id="GO:0003682">
    <property type="term" value="F:chromatin binding"/>
    <property type="evidence" value="ECO:0007669"/>
    <property type="project" value="TreeGrafter"/>
</dbReference>
<keyword evidence="5" id="KW-0677">Repeat</keyword>
<evidence type="ECO:0000256" key="4">
    <source>
        <dbReference type="ARBA" id="ARBA00022614"/>
    </source>
</evidence>
<gene>
    <name evidence="10" type="ORF">BDA99DRAFT_507046</name>
</gene>
<keyword evidence="11" id="KW-1185">Reference proteome</keyword>
<feature type="compositionally biased region" description="Polar residues" evidence="8">
    <location>
        <begin position="17"/>
        <end position="26"/>
    </location>
</feature>
<dbReference type="InterPro" id="IPR015943">
    <property type="entry name" value="WD40/YVTN_repeat-like_dom_sf"/>
</dbReference>
<evidence type="ECO:0000256" key="8">
    <source>
        <dbReference type="SAM" id="MobiDB-lite"/>
    </source>
</evidence>
<comment type="subcellular location">
    <subcellularLocation>
        <location evidence="1">Chromosome</location>
    </subcellularLocation>
</comment>
<dbReference type="PROSITE" id="PS50294">
    <property type="entry name" value="WD_REPEATS_REGION"/>
    <property type="match status" value="1"/>
</dbReference>
<sequence>MKKKKTTLTTPAANEIIATNSTNTTPAKRGRKPKNAAATTTTPKPNTPIMPLINSNNATILKKPNDTAIMTAAQKRKMMDPVDKDKKRKLNHASSSSTNATVTDPATDRPKVKTFARRPKADSQSKTSNTSNSNTPSSGIKPGVKVFKKRPAVEPLPLLNRSYTLSRILKGHAGDEDSDGSGNLWACEYEPTANLVALCGSNNILFLNVSLGRFVKKYTHIEPNEEFLCLAWTRLTGPKDLLDENAAEDAQCNILAAAGQLGSIKLFNTLQNECFRYLFGHHKQVRKLQFSKSKPRWLFSCSEDMSVRLWDIGPPNINDQENSSMCLAKFSLPSQVSEPSAFCITPDLSKMMVGCVQGEMLRFEMKPAEIKKLEKQDKCNDDGNEHIKNFRPKEIYPSGDEWHEGYIDDIYILGQHEQSKNPKSKSQPLDGFIVSRGSDDYETLIWDPKKSTKTDAEIAMSLEWLDSKDHAGLRFKIVEKQGDKVLLAGDYEGQIRIFNIGNDRKSRTMDDGTKELFPPTKILSHAKSSGVIRDLCISDDAKTIIAVNSANEVFIWNC</sequence>
<evidence type="ECO:0000313" key="11">
    <source>
        <dbReference type="Proteomes" id="UP001209540"/>
    </source>
</evidence>
<dbReference type="InterPro" id="IPR052489">
    <property type="entry name" value="LRWD1"/>
</dbReference>
<dbReference type="InterPro" id="IPR019775">
    <property type="entry name" value="WD40_repeat_CS"/>
</dbReference>
<keyword evidence="4" id="KW-0433">Leucine-rich repeat</keyword>
<name>A0AAD5KAU0_9FUNG</name>
<dbReference type="InterPro" id="IPR056160">
    <property type="entry name" value="WD_LRWD1"/>
</dbReference>
<comment type="caution">
    <text evidence="10">The sequence shown here is derived from an EMBL/GenBank/DDBJ whole genome shotgun (WGS) entry which is preliminary data.</text>
</comment>
<dbReference type="Proteomes" id="UP001209540">
    <property type="component" value="Unassembled WGS sequence"/>
</dbReference>
<dbReference type="PANTHER" id="PTHR24370:SF10">
    <property type="entry name" value="LEUCINE-RICH REPEAT AND WD REPEAT-CONTAINING PROTEIN 1"/>
    <property type="match status" value="1"/>
</dbReference>
<dbReference type="InterPro" id="IPR001680">
    <property type="entry name" value="WD40_rpt"/>
</dbReference>
<dbReference type="InterPro" id="IPR036322">
    <property type="entry name" value="WD40_repeat_dom_sf"/>
</dbReference>
<dbReference type="GO" id="GO:0006325">
    <property type="term" value="P:chromatin organization"/>
    <property type="evidence" value="ECO:0007669"/>
    <property type="project" value="UniProtKB-KW"/>
</dbReference>
<dbReference type="GO" id="GO:0005664">
    <property type="term" value="C:nuclear origin of replication recognition complex"/>
    <property type="evidence" value="ECO:0007669"/>
    <property type="project" value="TreeGrafter"/>
</dbReference>
<dbReference type="PANTHER" id="PTHR24370">
    <property type="entry name" value="OPTICIN"/>
    <property type="match status" value="1"/>
</dbReference>
<evidence type="ECO:0000259" key="9">
    <source>
        <dbReference type="Pfam" id="PF23215"/>
    </source>
</evidence>
<organism evidence="10 11">
    <name type="scientific">Phascolomyces articulosus</name>
    <dbReference type="NCBI Taxonomy" id="60185"/>
    <lineage>
        <taxon>Eukaryota</taxon>
        <taxon>Fungi</taxon>
        <taxon>Fungi incertae sedis</taxon>
        <taxon>Mucoromycota</taxon>
        <taxon>Mucoromycotina</taxon>
        <taxon>Mucoromycetes</taxon>
        <taxon>Mucorales</taxon>
        <taxon>Lichtheimiaceae</taxon>
        <taxon>Phascolomyces</taxon>
    </lineage>
</organism>
<reference evidence="10" key="2">
    <citation type="submission" date="2023-02" db="EMBL/GenBank/DDBJ databases">
        <authorList>
            <consortium name="DOE Joint Genome Institute"/>
            <person name="Mondo S.J."/>
            <person name="Chang Y."/>
            <person name="Wang Y."/>
            <person name="Ahrendt S."/>
            <person name="Andreopoulos W."/>
            <person name="Barry K."/>
            <person name="Beard J."/>
            <person name="Benny G.L."/>
            <person name="Blankenship S."/>
            <person name="Bonito G."/>
            <person name="Cuomo C."/>
            <person name="Desiro A."/>
            <person name="Gervers K.A."/>
            <person name="Hundley H."/>
            <person name="Kuo A."/>
            <person name="LaButti K."/>
            <person name="Lang B.F."/>
            <person name="Lipzen A."/>
            <person name="O'Donnell K."/>
            <person name="Pangilinan J."/>
            <person name="Reynolds N."/>
            <person name="Sandor L."/>
            <person name="Smith M.W."/>
            <person name="Tsang A."/>
            <person name="Grigoriev I.V."/>
            <person name="Stajich J.E."/>
            <person name="Spatafora J.W."/>
        </authorList>
    </citation>
    <scope>NUCLEOTIDE SEQUENCE</scope>
    <source>
        <strain evidence="10">RSA 2281</strain>
    </source>
</reference>
<dbReference type="SMART" id="SM00320">
    <property type="entry name" value="WD40"/>
    <property type="match status" value="3"/>
</dbReference>
<feature type="region of interest" description="Disordered" evidence="8">
    <location>
        <begin position="74"/>
        <end position="144"/>
    </location>
</feature>
<reference evidence="10" key="1">
    <citation type="journal article" date="2022" name="IScience">
        <title>Evolution of zygomycete secretomes and the origins of terrestrial fungal ecologies.</title>
        <authorList>
            <person name="Chang Y."/>
            <person name="Wang Y."/>
            <person name="Mondo S."/>
            <person name="Ahrendt S."/>
            <person name="Andreopoulos W."/>
            <person name="Barry K."/>
            <person name="Beard J."/>
            <person name="Benny G.L."/>
            <person name="Blankenship S."/>
            <person name="Bonito G."/>
            <person name="Cuomo C."/>
            <person name="Desiro A."/>
            <person name="Gervers K.A."/>
            <person name="Hundley H."/>
            <person name="Kuo A."/>
            <person name="LaButti K."/>
            <person name="Lang B.F."/>
            <person name="Lipzen A."/>
            <person name="O'Donnell K."/>
            <person name="Pangilinan J."/>
            <person name="Reynolds N."/>
            <person name="Sandor L."/>
            <person name="Smith M.E."/>
            <person name="Tsang A."/>
            <person name="Grigoriev I.V."/>
            <person name="Stajich J.E."/>
            <person name="Spatafora J.W."/>
        </authorList>
    </citation>
    <scope>NUCLEOTIDE SEQUENCE</scope>
    <source>
        <strain evidence="10">RSA 2281</strain>
    </source>
</reference>
<dbReference type="PROSITE" id="PS00678">
    <property type="entry name" value="WD_REPEATS_1"/>
    <property type="match status" value="1"/>
</dbReference>
<keyword evidence="6" id="KW-0156">Chromatin regulator</keyword>
<evidence type="ECO:0000313" key="10">
    <source>
        <dbReference type="EMBL" id="KAI9264843.1"/>
    </source>
</evidence>